<keyword evidence="2" id="KW-0677">Repeat</keyword>
<reference evidence="6" key="1">
    <citation type="journal article" date="2019" name="Gigascience">
        <title>De novo genome assembly of the endangered Acer yangbiense, a plant species with extremely small populations endemic to Yunnan Province, China.</title>
        <authorList>
            <person name="Yang J."/>
            <person name="Wariss H.M."/>
            <person name="Tao L."/>
            <person name="Zhang R."/>
            <person name="Yun Q."/>
            <person name="Hollingsworth P."/>
            <person name="Dao Z."/>
            <person name="Luo G."/>
            <person name="Guo H."/>
            <person name="Ma Y."/>
            <person name="Sun W."/>
        </authorList>
    </citation>
    <scope>NUCLEOTIDE SEQUENCE [LARGE SCALE GENOMIC DNA]</scope>
    <source>
        <strain evidence="6">cv. Malutang</strain>
    </source>
</reference>
<evidence type="ECO:0000256" key="2">
    <source>
        <dbReference type="ARBA" id="ARBA00022737"/>
    </source>
</evidence>
<dbReference type="Pfam" id="PF23598">
    <property type="entry name" value="LRR_14"/>
    <property type="match status" value="1"/>
</dbReference>
<dbReference type="SMART" id="SM00369">
    <property type="entry name" value="LRR_TYP"/>
    <property type="match status" value="2"/>
</dbReference>
<dbReference type="InterPro" id="IPR003591">
    <property type="entry name" value="Leu-rich_rpt_typical-subtyp"/>
</dbReference>
<evidence type="ECO:0000259" key="4">
    <source>
        <dbReference type="Pfam" id="PF23598"/>
    </source>
</evidence>
<dbReference type="Proteomes" id="UP000323000">
    <property type="component" value="Chromosome 6"/>
</dbReference>
<gene>
    <name evidence="5" type="ORF">EZV62_014836</name>
</gene>
<dbReference type="Gene3D" id="3.80.10.10">
    <property type="entry name" value="Ribonuclease Inhibitor"/>
    <property type="match status" value="1"/>
</dbReference>
<dbReference type="PANTHER" id="PTHR47592:SF31">
    <property type="entry name" value="ZINC FINGER, CCHC-TYPE-RELATED"/>
    <property type="match status" value="1"/>
</dbReference>
<comment type="caution">
    <text evidence="5">The sequence shown here is derived from an EMBL/GenBank/DDBJ whole genome shotgun (WGS) entry which is preliminary data.</text>
</comment>
<dbReference type="InterPro" id="IPR032675">
    <property type="entry name" value="LRR_dom_sf"/>
</dbReference>
<evidence type="ECO:0000256" key="3">
    <source>
        <dbReference type="SAM" id="MobiDB-lite"/>
    </source>
</evidence>
<accession>A0A5C7HT29</accession>
<keyword evidence="6" id="KW-1185">Reference proteome</keyword>
<feature type="compositionally biased region" description="Basic and acidic residues" evidence="3">
    <location>
        <begin position="54"/>
        <end position="69"/>
    </location>
</feature>
<dbReference type="PROSITE" id="PS51450">
    <property type="entry name" value="LRR"/>
    <property type="match status" value="1"/>
</dbReference>
<proteinExistence type="predicted"/>
<keyword evidence="1" id="KW-0433">Leucine-rich repeat</keyword>
<dbReference type="EMBL" id="VAHF01000006">
    <property type="protein sequence ID" value="TXG60263.1"/>
    <property type="molecule type" value="Genomic_DNA"/>
</dbReference>
<feature type="region of interest" description="Disordered" evidence="3">
    <location>
        <begin position="50"/>
        <end position="69"/>
    </location>
</feature>
<feature type="domain" description="Disease resistance R13L4/SHOC-2-like LRR" evidence="4">
    <location>
        <begin position="126"/>
        <end position="226"/>
    </location>
</feature>
<evidence type="ECO:0000256" key="1">
    <source>
        <dbReference type="ARBA" id="ARBA00022614"/>
    </source>
</evidence>
<protein>
    <recommendedName>
        <fullName evidence="4">Disease resistance R13L4/SHOC-2-like LRR domain-containing protein</fullName>
    </recommendedName>
</protein>
<sequence length="289" mass="33293">MDAEKNMASFLNPNVQLDRFDGTNFTRWKGKLFFLLTVLKIAYVRDPNLQPLPEPDKDKDTNTLQAERKKRSEDEVMCWGHILNTLSDSLYDLYNTMKSLKEIWNALEYKYKAEKEGCKGEDGEGLLLPPLLGLDNLKYLDLSYCGIKALPETLGCLTSLETLHLDGNNFKSIPGSIINLSKLHTLNISYCERLRVLPELPARICIKVVNCTSLEVLSYFSFENEQFQLEASFINYLKLDRNILNDVVKDTLQKIQVPTALFKKSYYQQVYKGVSPSFYMKYPRSEIPK</sequence>
<dbReference type="AlphaFoldDB" id="A0A5C7HT29"/>
<dbReference type="SUPFAM" id="SSF52047">
    <property type="entry name" value="RNI-like"/>
    <property type="match status" value="1"/>
</dbReference>
<evidence type="ECO:0000313" key="6">
    <source>
        <dbReference type="Proteomes" id="UP000323000"/>
    </source>
</evidence>
<evidence type="ECO:0000313" key="5">
    <source>
        <dbReference type="EMBL" id="TXG60263.1"/>
    </source>
</evidence>
<dbReference type="InterPro" id="IPR001611">
    <property type="entry name" value="Leu-rich_rpt"/>
</dbReference>
<name>A0A5C7HT29_9ROSI</name>
<dbReference type="PANTHER" id="PTHR47592">
    <property type="entry name" value="PBF68 PROTEIN"/>
    <property type="match status" value="1"/>
</dbReference>
<dbReference type="OrthoDB" id="1717187at2759"/>
<dbReference type="InterPro" id="IPR055414">
    <property type="entry name" value="LRR_R13L4/SHOC2-like"/>
</dbReference>
<organism evidence="5 6">
    <name type="scientific">Acer yangbiense</name>
    <dbReference type="NCBI Taxonomy" id="1000413"/>
    <lineage>
        <taxon>Eukaryota</taxon>
        <taxon>Viridiplantae</taxon>
        <taxon>Streptophyta</taxon>
        <taxon>Embryophyta</taxon>
        <taxon>Tracheophyta</taxon>
        <taxon>Spermatophyta</taxon>
        <taxon>Magnoliopsida</taxon>
        <taxon>eudicotyledons</taxon>
        <taxon>Gunneridae</taxon>
        <taxon>Pentapetalae</taxon>
        <taxon>rosids</taxon>
        <taxon>malvids</taxon>
        <taxon>Sapindales</taxon>
        <taxon>Sapindaceae</taxon>
        <taxon>Hippocastanoideae</taxon>
        <taxon>Acereae</taxon>
        <taxon>Acer</taxon>
    </lineage>
</organism>